<sequence length="94" mass="11156">MNLAYRRVAGKGRVVARLYAEETYTASIRVRKFHRNLCESWPFCRSGHDTGCPRMSRTPSLEQLAMRCMEQNRRRRETNIWIEYLSTMALNLQD</sequence>
<dbReference type="EMBL" id="BGPR01001980">
    <property type="protein sequence ID" value="GBM65490.1"/>
    <property type="molecule type" value="Genomic_DNA"/>
</dbReference>
<comment type="caution">
    <text evidence="1">The sequence shown here is derived from an EMBL/GenBank/DDBJ whole genome shotgun (WGS) entry which is preliminary data.</text>
</comment>
<evidence type="ECO:0000313" key="1">
    <source>
        <dbReference type="EMBL" id="GBM65490.1"/>
    </source>
</evidence>
<proteinExistence type="predicted"/>
<organism evidence="1 2">
    <name type="scientific">Araneus ventricosus</name>
    <name type="common">Orbweaver spider</name>
    <name type="synonym">Epeira ventricosa</name>
    <dbReference type="NCBI Taxonomy" id="182803"/>
    <lineage>
        <taxon>Eukaryota</taxon>
        <taxon>Metazoa</taxon>
        <taxon>Ecdysozoa</taxon>
        <taxon>Arthropoda</taxon>
        <taxon>Chelicerata</taxon>
        <taxon>Arachnida</taxon>
        <taxon>Araneae</taxon>
        <taxon>Araneomorphae</taxon>
        <taxon>Entelegynae</taxon>
        <taxon>Araneoidea</taxon>
        <taxon>Araneidae</taxon>
        <taxon>Araneus</taxon>
    </lineage>
</organism>
<accession>A0A4Y2HJS7</accession>
<evidence type="ECO:0000313" key="2">
    <source>
        <dbReference type="Proteomes" id="UP000499080"/>
    </source>
</evidence>
<keyword evidence="2" id="KW-1185">Reference proteome</keyword>
<name>A0A4Y2HJS7_ARAVE</name>
<dbReference type="AlphaFoldDB" id="A0A4Y2HJS7"/>
<dbReference type="Proteomes" id="UP000499080">
    <property type="component" value="Unassembled WGS sequence"/>
</dbReference>
<protein>
    <submittedName>
        <fullName evidence="1">Uncharacterized protein</fullName>
    </submittedName>
</protein>
<reference evidence="1 2" key="1">
    <citation type="journal article" date="2019" name="Sci. Rep.">
        <title>Orb-weaving spider Araneus ventricosus genome elucidates the spidroin gene catalogue.</title>
        <authorList>
            <person name="Kono N."/>
            <person name="Nakamura H."/>
            <person name="Ohtoshi R."/>
            <person name="Moran D.A.P."/>
            <person name="Shinohara A."/>
            <person name="Yoshida Y."/>
            <person name="Fujiwara M."/>
            <person name="Mori M."/>
            <person name="Tomita M."/>
            <person name="Arakawa K."/>
        </authorList>
    </citation>
    <scope>NUCLEOTIDE SEQUENCE [LARGE SCALE GENOMIC DNA]</scope>
</reference>
<gene>
    <name evidence="1" type="ORF">AVEN_223587_1</name>
</gene>